<gene>
    <name evidence="3" type="ORF">L0C25_03010</name>
</gene>
<dbReference type="AlphaFoldDB" id="A0AA46YMT7"/>
<dbReference type="InterPro" id="IPR009003">
    <property type="entry name" value="Peptidase_S1_PA"/>
</dbReference>
<evidence type="ECO:0000313" key="3">
    <source>
        <dbReference type="EMBL" id="UYM06058.1"/>
    </source>
</evidence>
<dbReference type="RefSeq" id="WP_271634906.1">
    <property type="nucleotide sequence ID" value="NZ_CP094970.1"/>
</dbReference>
<reference evidence="3" key="1">
    <citation type="submission" date="2022-01" db="EMBL/GenBank/DDBJ databases">
        <title>Nocardioidaceae gen. sp. A5X3R13.</title>
        <authorList>
            <person name="Lopez Marin M.A."/>
            <person name="Uhlik O."/>
        </authorList>
    </citation>
    <scope>NUCLEOTIDE SEQUENCE</scope>
    <source>
        <strain evidence="3">A5X3R13</strain>
    </source>
</reference>
<evidence type="ECO:0000256" key="2">
    <source>
        <dbReference type="SAM" id="SignalP"/>
    </source>
</evidence>
<evidence type="ECO:0000313" key="4">
    <source>
        <dbReference type="Proteomes" id="UP001164390"/>
    </source>
</evidence>
<keyword evidence="4" id="KW-1185">Reference proteome</keyword>
<proteinExistence type="predicted"/>
<dbReference type="InterPro" id="IPR043504">
    <property type="entry name" value="Peptidase_S1_PA_chymotrypsin"/>
</dbReference>
<dbReference type="EMBL" id="CP094970">
    <property type="protein sequence ID" value="UYM06058.1"/>
    <property type="molecule type" value="Genomic_DNA"/>
</dbReference>
<dbReference type="PANTHER" id="PTHR15462:SF8">
    <property type="entry name" value="SERINE PROTEASE"/>
    <property type="match status" value="1"/>
</dbReference>
<dbReference type="Proteomes" id="UP001164390">
    <property type="component" value="Chromosome"/>
</dbReference>
<dbReference type="InterPro" id="IPR050966">
    <property type="entry name" value="Glutamyl_endopeptidase"/>
</dbReference>
<dbReference type="SUPFAM" id="SSF50494">
    <property type="entry name" value="Trypsin-like serine proteases"/>
    <property type="match status" value="1"/>
</dbReference>
<feature type="signal peptide" evidence="2">
    <location>
        <begin position="1"/>
        <end position="32"/>
    </location>
</feature>
<dbReference type="Gene3D" id="2.40.10.10">
    <property type="entry name" value="Trypsin-like serine proteases"/>
    <property type="match status" value="2"/>
</dbReference>
<keyword evidence="1 2" id="KW-0732">Signal</keyword>
<dbReference type="Pfam" id="PF13365">
    <property type="entry name" value="Trypsin_2"/>
    <property type="match status" value="1"/>
</dbReference>
<protein>
    <recommendedName>
        <fullName evidence="5">Serine protease</fullName>
    </recommendedName>
</protein>
<accession>A0AA46YMT7</accession>
<organism evidence="3 4">
    <name type="scientific">Solicola gregarius</name>
    <dbReference type="NCBI Taxonomy" id="2908642"/>
    <lineage>
        <taxon>Bacteria</taxon>
        <taxon>Bacillati</taxon>
        <taxon>Actinomycetota</taxon>
        <taxon>Actinomycetes</taxon>
        <taxon>Propionibacteriales</taxon>
        <taxon>Nocardioidaceae</taxon>
        <taxon>Solicola</taxon>
    </lineage>
</organism>
<evidence type="ECO:0000256" key="1">
    <source>
        <dbReference type="ARBA" id="ARBA00022729"/>
    </source>
</evidence>
<dbReference type="PANTHER" id="PTHR15462">
    <property type="entry name" value="SERINE PROTEASE"/>
    <property type="match status" value="1"/>
</dbReference>
<dbReference type="KEGG" id="sgrg:L0C25_03010"/>
<feature type="chain" id="PRO_5041266103" description="Serine protease" evidence="2">
    <location>
        <begin position="33"/>
        <end position="330"/>
    </location>
</feature>
<evidence type="ECO:0008006" key="5">
    <source>
        <dbReference type="Google" id="ProtNLM"/>
    </source>
</evidence>
<name>A0AA46YMT7_9ACTN</name>
<sequence length="330" mass="36413">MSSTKPLRRARLLALAGAVAAVSITVPSTTSAASGEHGNRAASEDRGVAQAVVSEPLAAPPKPLRELKRAADAGSAEIDRGFPSTKAAAAAVVDDLLASRHWQGKVPRRKMPLSVGKLYTLDDGAFGECSAFAVRDPKFPKKRSYVVTAGHCLVDPRTKNWTDFVEFYPKYYGKKGSPLGGWDGKRLLTYDKWYYKGNYRYDVGVVRLQRFKKKQIVDRVGGSRLAYGAKPGHKRVRFIGYPAAGKYDGKFPYQCVGRTHRDSKKHWMTVMPCATREGASGGPWFTRMLNRNTGVAYAALSRGSKSGKRIMTATTFKKSLRRIVFKQKWG</sequence>